<feature type="signal peptide" evidence="2">
    <location>
        <begin position="1"/>
        <end position="17"/>
    </location>
</feature>
<dbReference type="InterPro" id="IPR006461">
    <property type="entry name" value="PLAC_motif_containing"/>
</dbReference>
<dbReference type="EMBL" id="HBGQ01051700">
    <property type="protein sequence ID" value="CAD9452240.1"/>
    <property type="molecule type" value="Transcribed_RNA"/>
</dbReference>
<dbReference type="AlphaFoldDB" id="A0A7S2DG93"/>
<reference evidence="3" key="1">
    <citation type="submission" date="2021-01" db="EMBL/GenBank/DDBJ databases">
        <authorList>
            <person name="Corre E."/>
            <person name="Pelletier E."/>
            <person name="Niang G."/>
            <person name="Scheremetjew M."/>
            <person name="Finn R."/>
            <person name="Kale V."/>
            <person name="Holt S."/>
            <person name="Cochrane G."/>
            <person name="Meng A."/>
            <person name="Brown T."/>
            <person name="Cohen L."/>
        </authorList>
    </citation>
    <scope>NUCLEOTIDE SEQUENCE</scope>
    <source>
        <strain evidence="3">CCMP2222</strain>
    </source>
</reference>
<feature type="transmembrane region" description="Helical" evidence="1">
    <location>
        <begin position="201"/>
        <end position="221"/>
    </location>
</feature>
<proteinExistence type="predicted"/>
<accession>A0A7S2DG93</accession>
<evidence type="ECO:0000256" key="2">
    <source>
        <dbReference type="SAM" id="SignalP"/>
    </source>
</evidence>
<keyword evidence="1" id="KW-1133">Transmembrane helix</keyword>
<sequence length="299" mass="32777">MAAVALALAHPLAPAAWWAINSPAVHDALAAALRGGEGGAAEPRALTDVVRTDTPGVYVDSDGVIYDYRWTLWLFVAVCVVLPITVWAYAAHSQKTNVTMKRPPIGVMPPDLSMADGKDFKYGLLSFCADCHYCCYGMLCSTVRTPDTYHAMGIGNYWCIVSAFLFTWLFAQMIGNVVYYVVVMTDALPGTSHGADVCGQAAWYAAEIPLAIFMAVQRGKLREKFGDTKPRRKFFRDFCTYWWCHCCSVIQEARQVDEAQGVKVECCCKLLKVTPPVVNVSVQPPTPVVGNAFIVDKVG</sequence>
<organism evidence="3">
    <name type="scientific">Alexandrium andersonii</name>
    <dbReference type="NCBI Taxonomy" id="327968"/>
    <lineage>
        <taxon>Eukaryota</taxon>
        <taxon>Sar</taxon>
        <taxon>Alveolata</taxon>
        <taxon>Dinophyceae</taxon>
        <taxon>Gonyaulacales</taxon>
        <taxon>Pyrocystaceae</taxon>
        <taxon>Alexandrium</taxon>
    </lineage>
</organism>
<keyword evidence="2" id="KW-0732">Signal</keyword>
<feature type="chain" id="PRO_5031392872" evidence="2">
    <location>
        <begin position="18"/>
        <end position="299"/>
    </location>
</feature>
<feature type="transmembrane region" description="Helical" evidence="1">
    <location>
        <begin position="70"/>
        <end position="91"/>
    </location>
</feature>
<protein>
    <submittedName>
        <fullName evidence="3">Uncharacterized protein</fullName>
    </submittedName>
</protein>
<keyword evidence="1" id="KW-0472">Membrane</keyword>
<feature type="transmembrane region" description="Helical" evidence="1">
    <location>
        <begin position="157"/>
        <end position="181"/>
    </location>
</feature>
<name>A0A7S2DG93_9DINO</name>
<dbReference type="NCBIfam" id="TIGR01571">
    <property type="entry name" value="A_thal_Cys_rich"/>
    <property type="match status" value="1"/>
</dbReference>
<keyword evidence="1" id="KW-0812">Transmembrane</keyword>
<gene>
    <name evidence="3" type="ORF">AAND1436_LOCUS25078</name>
</gene>
<evidence type="ECO:0000313" key="3">
    <source>
        <dbReference type="EMBL" id="CAD9452240.1"/>
    </source>
</evidence>
<dbReference type="Pfam" id="PF04749">
    <property type="entry name" value="PLAC8"/>
    <property type="match status" value="1"/>
</dbReference>
<evidence type="ECO:0000256" key="1">
    <source>
        <dbReference type="SAM" id="Phobius"/>
    </source>
</evidence>